<sequence length="149" mass="15272">MIRPPRRSRSLLLAAAAALALAGCGGAVRVDPPAPDPTAAAACKTLAGLLPQRLDGADRVESEPPSPYVAVWGEGEIALRCGVPRPAAMAPTDQLSTIDGVGWFADPRADTLFTAVTGSGYVEVTISREHQPGIVLGELAAPIKKALPG</sequence>
<dbReference type="PROSITE" id="PS51318">
    <property type="entry name" value="TAT"/>
    <property type="match status" value="1"/>
</dbReference>
<protein>
    <recommendedName>
        <fullName evidence="4">DUF3515 domain-containing protein</fullName>
    </recommendedName>
</protein>
<gene>
    <name evidence="2" type="ORF">HNP84_002233</name>
</gene>
<organism evidence="2 3">
    <name type="scientific">Thermocatellispora tengchongensis</name>
    <dbReference type="NCBI Taxonomy" id="1073253"/>
    <lineage>
        <taxon>Bacteria</taxon>
        <taxon>Bacillati</taxon>
        <taxon>Actinomycetota</taxon>
        <taxon>Actinomycetes</taxon>
        <taxon>Streptosporangiales</taxon>
        <taxon>Streptosporangiaceae</taxon>
        <taxon>Thermocatellispora</taxon>
    </lineage>
</organism>
<dbReference type="Pfam" id="PF12028">
    <property type="entry name" value="DUF3515"/>
    <property type="match status" value="1"/>
</dbReference>
<dbReference type="AlphaFoldDB" id="A0A840P5L9"/>
<dbReference type="InterPro" id="IPR021903">
    <property type="entry name" value="DUF3515"/>
</dbReference>
<dbReference type="EMBL" id="JACHGN010000004">
    <property type="protein sequence ID" value="MBB5132517.1"/>
    <property type="molecule type" value="Genomic_DNA"/>
</dbReference>
<dbReference type="RefSeq" id="WP_246518021.1">
    <property type="nucleotide sequence ID" value="NZ_BAABIX010000003.1"/>
</dbReference>
<dbReference type="PROSITE" id="PS51257">
    <property type="entry name" value="PROKAR_LIPOPROTEIN"/>
    <property type="match status" value="1"/>
</dbReference>
<evidence type="ECO:0000313" key="2">
    <source>
        <dbReference type="EMBL" id="MBB5132517.1"/>
    </source>
</evidence>
<evidence type="ECO:0008006" key="4">
    <source>
        <dbReference type="Google" id="ProtNLM"/>
    </source>
</evidence>
<keyword evidence="3" id="KW-1185">Reference proteome</keyword>
<feature type="chain" id="PRO_5039301874" description="DUF3515 domain-containing protein" evidence="1">
    <location>
        <begin position="23"/>
        <end position="149"/>
    </location>
</feature>
<feature type="signal peptide" evidence="1">
    <location>
        <begin position="1"/>
        <end position="22"/>
    </location>
</feature>
<dbReference type="Proteomes" id="UP000578449">
    <property type="component" value="Unassembled WGS sequence"/>
</dbReference>
<comment type="caution">
    <text evidence="2">The sequence shown here is derived from an EMBL/GenBank/DDBJ whole genome shotgun (WGS) entry which is preliminary data.</text>
</comment>
<proteinExistence type="predicted"/>
<keyword evidence="1" id="KW-0732">Signal</keyword>
<evidence type="ECO:0000256" key="1">
    <source>
        <dbReference type="SAM" id="SignalP"/>
    </source>
</evidence>
<accession>A0A840P5L9</accession>
<reference evidence="2 3" key="1">
    <citation type="submission" date="2020-08" db="EMBL/GenBank/DDBJ databases">
        <title>Genomic Encyclopedia of Type Strains, Phase IV (KMG-IV): sequencing the most valuable type-strain genomes for metagenomic binning, comparative biology and taxonomic classification.</title>
        <authorList>
            <person name="Goeker M."/>
        </authorList>
    </citation>
    <scope>NUCLEOTIDE SEQUENCE [LARGE SCALE GENOMIC DNA]</scope>
    <source>
        <strain evidence="2 3">DSM 45615</strain>
    </source>
</reference>
<name>A0A840P5L9_9ACTN</name>
<dbReference type="InterPro" id="IPR006311">
    <property type="entry name" value="TAT_signal"/>
</dbReference>
<evidence type="ECO:0000313" key="3">
    <source>
        <dbReference type="Proteomes" id="UP000578449"/>
    </source>
</evidence>